<dbReference type="GO" id="GO:0009986">
    <property type="term" value="C:cell surface"/>
    <property type="evidence" value="ECO:0007669"/>
    <property type="project" value="UniProtKB-SubCell"/>
</dbReference>
<comment type="subcellular location">
    <subcellularLocation>
        <location evidence="1">Cell membrane</location>
    </subcellularLocation>
    <subcellularLocation>
        <location evidence="2">Cell surface</location>
    </subcellularLocation>
</comment>
<dbReference type="OrthoDB" id="386449at2759"/>
<accession>A0A1J1H0Y9</accession>
<evidence type="ECO:0000256" key="4">
    <source>
        <dbReference type="ARBA" id="ARBA00022729"/>
    </source>
</evidence>
<proteinExistence type="predicted"/>
<sequence length="349" mass="40737">MITILFIIIVLEFKKNVFCLMEKDDLILCISEYNNEKECNITTEFGKQVNLYCPTDFLKNNESIYFNKIKISNDNICFNNIMVNNDKKLKKLEELLPDIILYEGNSLHLYSFFIPHNTYENIIFSCYCIDKDKKKAFKLNVKISKNTKKVKSCNFYYSENIRKNENPSEKNLYIKHNNNCTIDGNANDTIFFQCSSNANSNFIISPLFCFHMVLDENNEETNIFGLINGAKVIPESFFYYNDNKKKKLSSYLLLPSSIQETLIIKCSCIIIDFSSSDFYSGTLFLNLEKNSSLFAYNIYNKGKTEEKINKKIPNRNNISDENEGNSILEHYSFLLTVLIFTYLYIAIYN</sequence>
<dbReference type="Gene3D" id="2.60.40.2860">
    <property type="match status" value="2"/>
</dbReference>
<evidence type="ECO:0000256" key="2">
    <source>
        <dbReference type="ARBA" id="ARBA00004241"/>
    </source>
</evidence>
<dbReference type="RefSeq" id="XP_028530914.1">
    <property type="nucleotide sequence ID" value="XM_028674575.1"/>
</dbReference>
<dbReference type="GO" id="GO:0005886">
    <property type="term" value="C:plasma membrane"/>
    <property type="evidence" value="ECO:0007669"/>
    <property type="project" value="UniProtKB-SubCell"/>
</dbReference>
<evidence type="ECO:0000256" key="1">
    <source>
        <dbReference type="ARBA" id="ARBA00004236"/>
    </source>
</evidence>
<evidence type="ECO:0000256" key="9">
    <source>
        <dbReference type="SAM" id="SignalP"/>
    </source>
</evidence>
<name>A0A1J1H0Y9_PLAGA</name>
<keyword evidence="6" id="KW-1015">Disulfide bond</keyword>
<evidence type="ECO:0000256" key="5">
    <source>
        <dbReference type="ARBA" id="ARBA00023136"/>
    </source>
</evidence>
<keyword evidence="12" id="KW-1185">Reference proteome</keyword>
<feature type="domain" description="6-Cys" evidence="10">
    <location>
        <begin position="15"/>
        <end position="146"/>
    </location>
</feature>
<keyword evidence="7" id="KW-0325">Glycoprotein</keyword>
<dbReference type="InterPro" id="IPR010884">
    <property type="entry name" value="6_CYS_dom"/>
</dbReference>
<reference evidence="11" key="1">
    <citation type="submission" date="2015-04" db="EMBL/GenBank/DDBJ databases">
        <authorList>
            <consortium name="Pathogen Informatics"/>
        </authorList>
    </citation>
    <scope>NUCLEOTIDE SEQUENCE [LARGE SCALE GENOMIC DNA]</scope>
    <source>
        <strain evidence="11">8A</strain>
    </source>
</reference>
<dbReference type="PROSITE" id="PS51701">
    <property type="entry name" value="6_CYS"/>
    <property type="match status" value="2"/>
</dbReference>
<dbReference type="Proteomes" id="UP000220797">
    <property type="component" value="Unassembled WGS sequence"/>
</dbReference>
<dbReference type="VEuPathDB" id="PlasmoDB:PGAL8A_00055200"/>
<feature type="chain" id="PRO_5012091307" evidence="9">
    <location>
        <begin position="20"/>
        <end position="349"/>
    </location>
</feature>
<feature type="transmembrane region" description="Helical" evidence="8">
    <location>
        <begin position="331"/>
        <end position="348"/>
    </location>
</feature>
<evidence type="ECO:0000259" key="10">
    <source>
        <dbReference type="PROSITE" id="PS51701"/>
    </source>
</evidence>
<dbReference type="Pfam" id="PF07422">
    <property type="entry name" value="s48_45"/>
    <property type="match status" value="2"/>
</dbReference>
<evidence type="ECO:0000256" key="3">
    <source>
        <dbReference type="ARBA" id="ARBA00022475"/>
    </source>
</evidence>
<protein>
    <submittedName>
        <fullName evidence="11">6-cysteine protein, putative</fullName>
    </submittedName>
</protein>
<comment type="caution">
    <text evidence="11">The sequence shown here is derived from an EMBL/GenBank/DDBJ whole genome shotgun (WGS) entry which is preliminary data.</text>
</comment>
<feature type="signal peptide" evidence="9">
    <location>
        <begin position="1"/>
        <end position="19"/>
    </location>
</feature>
<keyword evidence="8" id="KW-0812">Transmembrane</keyword>
<dbReference type="GeneID" id="39729077"/>
<dbReference type="OMA" id="NQDKECN"/>
<keyword evidence="8" id="KW-1133">Transmembrane helix</keyword>
<evidence type="ECO:0000313" key="12">
    <source>
        <dbReference type="Proteomes" id="UP000220797"/>
    </source>
</evidence>
<organism evidence="11 12">
    <name type="scientific">Plasmodium gallinaceum</name>
    <dbReference type="NCBI Taxonomy" id="5849"/>
    <lineage>
        <taxon>Eukaryota</taxon>
        <taxon>Sar</taxon>
        <taxon>Alveolata</taxon>
        <taxon>Apicomplexa</taxon>
        <taxon>Aconoidasida</taxon>
        <taxon>Haemosporida</taxon>
        <taxon>Plasmodiidae</taxon>
        <taxon>Plasmodium</taxon>
        <taxon>Plasmodium (Haemamoeba)</taxon>
    </lineage>
</organism>
<dbReference type="AlphaFoldDB" id="A0A1J1H0Y9"/>
<gene>
    <name evidence="11" type="ORF">PGAL8A_00055200</name>
</gene>
<keyword evidence="3" id="KW-1003">Cell membrane</keyword>
<dbReference type="InterPro" id="IPR038160">
    <property type="entry name" value="6_CYS_dom_sf"/>
</dbReference>
<evidence type="ECO:0000256" key="7">
    <source>
        <dbReference type="ARBA" id="ARBA00023180"/>
    </source>
</evidence>
<keyword evidence="4 9" id="KW-0732">Signal</keyword>
<dbReference type="SMART" id="SM00970">
    <property type="entry name" value="s48_45"/>
    <property type="match status" value="2"/>
</dbReference>
<feature type="domain" description="6-Cys" evidence="10">
    <location>
        <begin position="149"/>
        <end position="290"/>
    </location>
</feature>
<dbReference type="EMBL" id="CVMV01000143">
    <property type="protein sequence ID" value="CRG98117.1"/>
    <property type="molecule type" value="Genomic_DNA"/>
</dbReference>
<evidence type="ECO:0000313" key="11">
    <source>
        <dbReference type="EMBL" id="CRG98117.1"/>
    </source>
</evidence>
<evidence type="ECO:0000256" key="8">
    <source>
        <dbReference type="SAM" id="Phobius"/>
    </source>
</evidence>
<keyword evidence="5 8" id="KW-0472">Membrane</keyword>
<evidence type="ECO:0000256" key="6">
    <source>
        <dbReference type="ARBA" id="ARBA00023157"/>
    </source>
</evidence>